<dbReference type="Proteomes" id="UP000600918">
    <property type="component" value="Unassembled WGS sequence"/>
</dbReference>
<gene>
    <name evidence="2" type="ORF">H0235_004847</name>
</gene>
<comment type="caution">
    <text evidence="2">The sequence shown here is derived from an EMBL/GenBank/DDBJ whole genome shotgun (WGS) entry which is preliminary data.</text>
</comment>
<proteinExistence type="predicted"/>
<accession>A0A834P8C7</accession>
<evidence type="ECO:0000313" key="2">
    <source>
        <dbReference type="EMBL" id="KAF7431923.1"/>
    </source>
</evidence>
<dbReference type="AlphaFoldDB" id="A0A834P8C7"/>
<dbReference type="EMBL" id="JACSDY010000003">
    <property type="protein sequence ID" value="KAF7431923.1"/>
    <property type="molecule type" value="Genomic_DNA"/>
</dbReference>
<protein>
    <submittedName>
        <fullName evidence="2">Uncharacterized protein</fullName>
    </submittedName>
</protein>
<keyword evidence="3" id="KW-1185">Reference proteome</keyword>
<evidence type="ECO:0000256" key="1">
    <source>
        <dbReference type="SAM" id="MobiDB-lite"/>
    </source>
</evidence>
<feature type="compositionally biased region" description="Basic and acidic residues" evidence="1">
    <location>
        <begin position="71"/>
        <end position="83"/>
    </location>
</feature>
<organism evidence="2 3">
    <name type="scientific">Vespula pensylvanica</name>
    <name type="common">Western yellow jacket</name>
    <name type="synonym">Wasp</name>
    <dbReference type="NCBI Taxonomy" id="30213"/>
    <lineage>
        <taxon>Eukaryota</taxon>
        <taxon>Metazoa</taxon>
        <taxon>Ecdysozoa</taxon>
        <taxon>Arthropoda</taxon>
        <taxon>Hexapoda</taxon>
        <taxon>Insecta</taxon>
        <taxon>Pterygota</taxon>
        <taxon>Neoptera</taxon>
        <taxon>Endopterygota</taxon>
        <taxon>Hymenoptera</taxon>
        <taxon>Apocrita</taxon>
        <taxon>Aculeata</taxon>
        <taxon>Vespoidea</taxon>
        <taxon>Vespidae</taxon>
        <taxon>Vespinae</taxon>
        <taxon>Vespula</taxon>
    </lineage>
</organism>
<reference evidence="2" key="1">
    <citation type="journal article" date="2020" name="G3 (Bethesda)">
        <title>High-Quality Assemblies for Three Invasive Social Wasps from the &lt;i&gt;Vespula&lt;/i&gt; Genus.</title>
        <authorList>
            <person name="Harrop T.W.R."/>
            <person name="Guhlin J."/>
            <person name="McLaughlin G.M."/>
            <person name="Permina E."/>
            <person name="Stockwell P."/>
            <person name="Gilligan J."/>
            <person name="Le Lec M.F."/>
            <person name="Gruber M.A.M."/>
            <person name="Quinn O."/>
            <person name="Lovegrove M."/>
            <person name="Duncan E.J."/>
            <person name="Remnant E.J."/>
            <person name="Van Eeckhoven J."/>
            <person name="Graham B."/>
            <person name="Knapp R.A."/>
            <person name="Langford K.W."/>
            <person name="Kronenberg Z."/>
            <person name="Press M.O."/>
            <person name="Eacker S.M."/>
            <person name="Wilson-Rankin E.E."/>
            <person name="Purcell J."/>
            <person name="Lester P.J."/>
            <person name="Dearden P.K."/>
        </authorList>
    </citation>
    <scope>NUCLEOTIDE SEQUENCE</scope>
    <source>
        <strain evidence="2">Volc-1</strain>
    </source>
</reference>
<feature type="region of interest" description="Disordered" evidence="1">
    <location>
        <begin position="1"/>
        <end position="83"/>
    </location>
</feature>
<sequence>MDVRPLLFHKQKESASERSYPGFNPVQFQNDPPMPNNISGRKRGKSEKKKKEEEEKEGREEEEEEEEEVDEYLKRTNERERAR</sequence>
<feature type="compositionally biased region" description="Acidic residues" evidence="1">
    <location>
        <begin position="60"/>
        <end position="70"/>
    </location>
</feature>
<evidence type="ECO:0000313" key="3">
    <source>
        <dbReference type="Proteomes" id="UP000600918"/>
    </source>
</evidence>
<name>A0A834P8C7_VESPE</name>
<feature type="compositionally biased region" description="Basic and acidic residues" evidence="1">
    <location>
        <begin position="49"/>
        <end position="59"/>
    </location>
</feature>